<evidence type="ECO:0000259" key="21">
    <source>
        <dbReference type="PROSITE" id="PS51194"/>
    </source>
</evidence>
<dbReference type="SMART" id="SM00490">
    <property type="entry name" value="HELICc"/>
    <property type="match status" value="1"/>
</dbReference>
<dbReference type="PROSITE" id="PS51194">
    <property type="entry name" value="HELICASE_CTER"/>
    <property type="match status" value="1"/>
</dbReference>
<feature type="compositionally biased region" description="Polar residues" evidence="19">
    <location>
        <begin position="168"/>
        <end position="177"/>
    </location>
</feature>
<keyword evidence="7" id="KW-0963">Cytoplasm</keyword>
<keyword evidence="10" id="KW-0547">Nucleotide-binding</keyword>
<feature type="compositionally biased region" description="Basic residues" evidence="19">
    <location>
        <begin position="132"/>
        <end position="141"/>
    </location>
</feature>
<feature type="compositionally biased region" description="Polar residues" evidence="19">
    <location>
        <begin position="116"/>
        <end position="127"/>
    </location>
</feature>
<dbReference type="CDD" id="cd12936">
    <property type="entry name" value="GUCT_RHII_Gualpha_beta"/>
    <property type="match status" value="1"/>
</dbReference>
<dbReference type="GO" id="GO:0016787">
    <property type="term" value="F:hydrolase activity"/>
    <property type="evidence" value="ECO:0007669"/>
    <property type="project" value="UniProtKB-KW"/>
</dbReference>
<accession>A0AAD1WQL6</accession>
<dbReference type="Gene3D" id="3.30.70.2280">
    <property type="match status" value="1"/>
</dbReference>
<keyword evidence="12 22" id="KW-0347">Helicase</keyword>
<dbReference type="FunFam" id="3.40.50.300:FF:000666">
    <property type="entry name" value="ATP-dependent RNA helicase DDX50"/>
    <property type="match status" value="1"/>
</dbReference>
<keyword evidence="9" id="KW-0677">Repeat</keyword>
<evidence type="ECO:0000256" key="15">
    <source>
        <dbReference type="ARBA" id="ARBA00023128"/>
    </source>
</evidence>
<dbReference type="GO" id="GO:0005524">
    <property type="term" value="F:ATP binding"/>
    <property type="evidence" value="ECO:0007669"/>
    <property type="project" value="UniProtKB-KW"/>
</dbReference>
<comment type="catalytic activity">
    <reaction evidence="18">
        <text>ATP + H2O = ADP + phosphate + H(+)</text>
        <dbReference type="Rhea" id="RHEA:13065"/>
        <dbReference type="ChEBI" id="CHEBI:15377"/>
        <dbReference type="ChEBI" id="CHEBI:15378"/>
        <dbReference type="ChEBI" id="CHEBI:30616"/>
        <dbReference type="ChEBI" id="CHEBI:43474"/>
        <dbReference type="ChEBI" id="CHEBI:456216"/>
        <dbReference type="EC" id="3.6.4.13"/>
    </reaction>
    <physiologicalReaction direction="left-to-right" evidence="18">
        <dbReference type="Rhea" id="RHEA:13066"/>
    </physiologicalReaction>
</comment>
<evidence type="ECO:0000256" key="6">
    <source>
        <dbReference type="ARBA" id="ARBA00012552"/>
    </source>
</evidence>
<dbReference type="InterPro" id="IPR014001">
    <property type="entry name" value="Helicase_ATP-bd"/>
</dbReference>
<evidence type="ECO:0000256" key="17">
    <source>
        <dbReference type="ARBA" id="ARBA00023242"/>
    </source>
</evidence>
<feature type="region of interest" description="Disordered" evidence="19">
    <location>
        <begin position="724"/>
        <end position="780"/>
    </location>
</feature>
<organism evidence="22 23">
    <name type="scientific">Pelobates cultripes</name>
    <name type="common">Western spadefoot toad</name>
    <dbReference type="NCBI Taxonomy" id="61616"/>
    <lineage>
        <taxon>Eukaryota</taxon>
        <taxon>Metazoa</taxon>
        <taxon>Chordata</taxon>
        <taxon>Craniata</taxon>
        <taxon>Vertebrata</taxon>
        <taxon>Euteleostomi</taxon>
        <taxon>Amphibia</taxon>
        <taxon>Batrachia</taxon>
        <taxon>Anura</taxon>
        <taxon>Pelobatoidea</taxon>
        <taxon>Pelobatidae</taxon>
        <taxon>Pelobates</taxon>
    </lineage>
</organism>
<dbReference type="Pfam" id="PF26142">
    <property type="entry name" value="DD_DDX21-DDX50"/>
    <property type="match status" value="1"/>
</dbReference>
<dbReference type="InterPro" id="IPR050079">
    <property type="entry name" value="DEAD_box_RNA_helicase"/>
</dbReference>
<dbReference type="Gene3D" id="3.40.50.300">
    <property type="entry name" value="P-loop containing nucleotide triphosphate hydrolases"/>
    <property type="match status" value="2"/>
</dbReference>
<feature type="region of interest" description="Disordered" evidence="19">
    <location>
        <begin position="1"/>
        <end position="198"/>
    </location>
</feature>
<dbReference type="SUPFAM" id="SSF52540">
    <property type="entry name" value="P-loop containing nucleoside triphosphate hydrolases"/>
    <property type="match status" value="1"/>
</dbReference>
<dbReference type="GO" id="GO:0005829">
    <property type="term" value="C:cytosol"/>
    <property type="evidence" value="ECO:0007669"/>
    <property type="project" value="UniProtKB-SubCell"/>
</dbReference>
<evidence type="ECO:0000256" key="18">
    <source>
        <dbReference type="ARBA" id="ARBA00049390"/>
    </source>
</evidence>
<gene>
    <name evidence="22" type="ORF">PECUL_23A012603</name>
</gene>
<keyword evidence="8" id="KW-0698">rRNA processing</keyword>
<dbReference type="PANTHER" id="PTHR47959:SF19">
    <property type="entry name" value="NUCLEOLAR RNA HELICASE 2-A"/>
    <property type="match status" value="1"/>
</dbReference>
<dbReference type="Proteomes" id="UP001295444">
    <property type="component" value="Chromosome 11"/>
</dbReference>
<dbReference type="GO" id="GO:0005730">
    <property type="term" value="C:nucleolus"/>
    <property type="evidence" value="ECO:0007669"/>
    <property type="project" value="UniProtKB-SubCell"/>
</dbReference>
<dbReference type="PROSITE" id="PS51192">
    <property type="entry name" value="HELICASE_ATP_BIND_1"/>
    <property type="match status" value="1"/>
</dbReference>
<feature type="compositionally biased region" description="Basic and acidic residues" evidence="19">
    <location>
        <begin position="151"/>
        <end position="165"/>
    </location>
</feature>
<evidence type="ECO:0000256" key="10">
    <source>
        <dbReference type="ARBA" id="ARBA00022741"/>
    </source>
</evidence>
<dbReference type="PANTHER" id="PTHR47959">
    <property type="entry name" value="ATP-DEPENDENT RNA HELICASE RHLE-RELATED"/>
    <property type="match status" value="1"/>
</dbReference>
<dbReference type="AlphaFoldDB" id="A0AAD1WQL6"/>
<feature type="compositionally biased region" description="Polar residues" evidence="19">
    <location>
        <begin position="79"/>
        <end position="95"/>
    </location>
</feature>
<dbReference type="SMART" id="SM00487">
    <property type="entry name" value="DEXDc"/>
    <property type="match status" value="1"/>
</dbReference>
<dbReference type="SUPFAM" id="SSF54928">
    <property type="entry name" value="RNA-binding domain, RBD"/>
    <property type="match status" value="1"/>
</dbReference>
<dbReference type="EMBL" id="OW240922">
    <property type="protein sequence ID" value="CAH2322018.1"/>
    <property type="molecule type" value="Genomic_DNA"/>
</dbReference>
<keyword evidence="23" id="KW-1185">Reference proteome</keyword>
<evidence type="ECO:0000256" key="9">
    <source>
        <dbReference type="ARBA" id="ARBA00022737"/>
    </source>
</evidence>
<evidence type="ECO:0000256" key="3">
    <source>
        <dbReference type="ARBA" id="ARBA00004604"/>
    </source>
</evidence>
<dbReference type="FunFam" id="3.40.50.300:FF:001168">
    <property type="entry name" value="nucleolar RNA helicase 2"/>
    <property type="match status" value="1"/>
</dbReference>
<sequence>MPGKLNTGAMDTVTTKEKKVTETPTLKKQKRKLQNGDTEGLDLELVTDLNGLENGEINNNNKTPKQKKKKKLAEKESPSETADQCNGEQNDNDASTPKKVKKKKPKKGKAVDITEQETSSPEPQVNGGQSGKKSKPKKKKLANAENNNADKSADCDEPSAKKMKVDPSASNATSGNDGNEEPKSDDEETKMEKAAGAFENFPISKETITNLRAKGVSYLFPIQTKTFHTVYSGKDVVVQARTGTGKTFCFAIPLVEKLNEDKEPLARGRPPKILVLTPTRELAIQIANEFRAISKKLKICCFYGGTPYQQQVFSIKEGIDVVIGTPGRVRDLIQNYHLNFGVLKHVVLDEVDMMFDMGFAEQVEEILSARYKSDPTENPQTLLFSATCPNWMYNVAKKYMQTEYEKIDLVGHRSQKAAITVEHLAIECTRSQRVHVLGDIIQVYSGRLGKTIVFCDSKLEAHELSTNCALKQSAKPLHGDLQQKEREVILKGFRQGTFQVLIATNVAARGLDIPEVDLVVLYSAPKEADAYVHRSGRTGRAGRTGICISLYDPRESYCLRNVERSTGITFRRVGVPSLLNVAESSSADAIKSLESVPADVVEHFKGYAEELIEKKGALTALAAALAHISGATSIAQRSLLNMEPGFVTVVLQSSVPINTISYAWRSIKEQMGEEIDSQIHRMCMLKDSMGVCFDIRPDTLQSMQEKWTDSRRWQFTVATVLPNIQPSRSDMSGPGNRSFGGRGGRSNDRRNSSFGRRGRGGRGGRGSGGRSSGGGFRRGR</sequence>
<protein>
    <recommendedName>
        <fullName evidence="6">RNA helicase</fullName>
        <ecNumber evidence="6">3.6.4.13</ecNumber>
    </recommendedName>
</protein>
<comment type="subcellular location">
    <subcellularLocation>
        <location evidence="2">Cytoplasm</location>
        <location evidence="2">Cytosol</location>
    </subcellularLocation>
    <subcellularLocation>
        <location evidence="1">Mitochondrion</location>
    </subcellularLocation>
    <subcellularLocation>
        <location evidence="3">Nucleus</location>
        <location evidence="3">Nucleolus</location>
    </subcellularLocation>
    <subcellularLocation>
        <location evidence="4">Nucleus</location>
        <location evidence="4">Nucleoplasm</location>
    </subcellularLocation>
</comment>
<feature type="compositionally biased region" description="Gly residues" evidence="19">
    <location>
        <begin position="763"/>
        <end position="780"/>
    </location>
</feature>
<evidence type="ECO:0000259" key="20">
    <source>
        <dbReference type="PROSITE" id="PS51192"/>
    </source>
</evidence>
<feature type="compositionally biased region" description="Basic residues" evidence="19">
    <location>
        <begin position="98"/>
        <end position="108"/>
    </location>
</feature>
<dbReference type="GO" id="GO:0003724">
    <property type="term" value="F:RNA helicase activity"/>
    <property type="evidence" value="ECO:0007669"/>
    <property type="project" value="UniProtKB-EC"/>
</dbReference>
<dbReference type="InterPro" id="IPR035979">
    <property type="entry name" value="RBD_domain_sf"/>
</dbReference>
<dbReference type="GO" id="GO:0003723">
    <property type="term" value="F:RNA binding"/>
    <property type="evidence" value="ECO:0007669"/>
    <property type="project" value="UniProtKB-KW"/>
</dbReference>
<keyword evidence="11" id="KW-0378">Hydrolase</keyword>
<dbReference type="InterPro" id="IPR027417">
    <property type="entry name" value="P-loop_NTPase"/>
</dbReference>
<dbReference type="Pfam" id="PF08152">
    <property type="entry name" value="GUCT"/>
    <property type="match status" value="1"/>
</dbReference>
<evidence type="ECO:0000256" key="1">
    <source>
        <dbReference type="ARBA" id="ARBA00004173"/>
    </source>
</evidence>
<evidence type="ECO:0000256" key="5">
    <source>
        <dbReference type="ARBA" id="ARBA00006517"/>
    </source>
</evidence>
<keyword evidence="13" id="KW-0067">ATP-binding</keyword>
<feature type="domain" description="Helicase ATP-binding" evidence="20">
    <location>
        <begin position="227"/>
        <end position="406"/>
    </location>
</feature>
<evidence type="ECO:0000256" key="12">
    <source>
        <dbReference type="ARBA" id="ARBA00022806"/>
    </source>
</evidence>
<dbReference type="GO" id="GO:0006364">
    <property type="term" value="P:rRNA processing"/>
    <property type="evidence" value="ECO:0007669"/>
    <property type="project" value="UniProtKB-KW"/>
</dbReference>
<keyword evidence="14" id="KW-0694">RNA-binding</keyword>
<dbReference type="InterPro" id="IPR012562">
    <property type="entry name" value="GUCT"/>
</dbReference>
<evidence type="ECO:0000256" key="8">
    <source>
        <dbReference type="ARBA" id="ARBA00022552"/>
    </source>
</evidence>
<feature type="compositionally biased region" description="Low complexity" evidence="19">
    <location>
        <begin position="49"/>
        <end position="63"/>
    </location>
</feature>
<dbReference type="InterPro" id="IPR059027">
    <property type="entry name" value="DD_DDX21-DDX50"/>
</dbReference>
<dbReference type="Pfam" id="PF00271">
    <property type="entry name" value="Helicase_C"/>
    <property type="match status" value="1"/>
</dbReference>
<evidence type="ECO:0000256" key="4">
    <source>
        <dbReference type="ARBA" id="ARBA00004642"/>
    </source>
</evidence>
<keyword evidence="15" id="KW-0496">Mitochondrion</keyword>
<dbReference type="GO" id="GO:0005739">
    <property type="term" value="C:mitochondrion"/>
    <property type="evidence" value="ECO:0007669"/>
    <property type="project" value="UniProtKB-SubCell"/>
</dbReference>
<evidence type="ECO:0000256" key="16">
    <source>
        <dbReference type="ARBA" id="ARBA00023163"/>
    </source>
</evidence>
<dbReference type="CDD" id="cd18787">
    <property type="entry name" value="SF2_C_DEAD"/>
    <property type="match status" value="1"/>
</dbReference>
<name>A0AAD1WQL6_PELCU</name>
<dbReference type="InterPro" id="IPR011545">
    <property type="entry name" value="DEAD/DEAH_box_helicase_dom"/>
</dbReference>
<evidence type="ECO:0000256" key="7">
    <source>
        <dbReference type="ARBA" id="ARBA00022490"/>
    </source>
</evidence>
<evidence type="ECO:0000256" key="19">
    <source>
        <dbReference type="SAM" id="MobiDB-lite"/>
    </source>
</evidence>
<evidence type="ECO:0000313" key="23">
    <source>
        <dbReference type="Proteomes" id="UP001295444"/>
    </source>
</evidence>
<dbReference type="Pfam" id="PF00270">
    <property type="entry name" value="DEAD"/>
    <property type="match status" value="1"/>
</dbReference>
<dbReference type="InterPro" id="IPR001650">
    <property type="entry name" value="Helicase_C-like"/>
</dbReference>
<comment type="similarity">
    <text evidence="5">Belongs to the DEAD box helicase family. DDX21/DDX50 subfamily.</text>
</comment>
<evidence type="ECO:0000256" key="14">
    <source>
        <dbReference type="ARBA" id="ARBA00022884"/>
    </source>
</evidence>
<dbReference type="GO" id="GO:0005654">
    <property type="term" value="C:nucleoplasm"/>
    <property type="evidence" value="ECO:0007669"/>
    <property type="project" value="UniProtKB-SubCell"/>
</dbReference>
<keyword evidence="17" id="KW-0539">Nucleus</keyword>
<reference evidence="22" key="1">
    <citation type="submission" date="2022-03" db="EMBL/GenBank/DDBJ databases">
        <authorList>
            <person name="Alioto T."/>
            <person name="Alioto T."/>
            <person name="Gomez Garrido J."/>
        </authorList>
    </citation>
    <scope>NUCLEOTIDE SEQUENCE</scope>
</reference>
<evidence type="ECO:0000256" key="2">
    <source>
        <dbReference type="ARBA" id="ARBA00004514"/>
    </source>
</evidence>
<evidence type="ECO:0000256" key="13">
    <source>
        <dbReference type="ARBA" id="ARBA00022840"/>
    </source>
</evidence>
<feature type="domain" description="Helicase C-terminal" evidence="21">
    <location>
        <begin position="439"/>
        <end position="594"/>
    </location>
</feature>
<evidence type="ECO:0000256" key="11">
    <source>
        <dbReference type="ARBA" id="ARBA00022801"/>
    </source>
</evidence>
<proteinExistence type="inferred from homology"/>
<evidence type="ECO:0000313" key="22">
    <source>
        <dbReference type="EMBL" id="CAH2322018.1"/>
    </source>
</evidence>
<keyword evidence="16" id="KW-0804">Transcription</keyword>
<dbReference type="EC" id="3.6.4.13" evidence="6"/>